<protein>
    <recommendedName>
        <fullName evidence="4">Type I restriction modification DNA specificity domain-containing protein</fullName>
    </recommendedName>
</protein>
<comment type="caution">
    <text evidence="5">The sequence shown here is derived from an EMBL/GenBank/DDBJ whole genome shotgun (WGS) entry which is preliminary data.</text>
</comment>
<dbReference type="Gene3D" id="1.10.287.1120">
    <property type="entry name" value="Bipartite methylase S protein"/>
    <property type="match status" value="1"/>
</dbReference>
<dbReference type="GO" id="GO:0003677">
    <property type="term" value="F:DNA binding"/>
    <property type="evidence" value="ECO:0007669"/>
    <property type="project" value="UniProtKB-KW"/>
</dbReference>
<organism evidence="5 6">
    <name type="scientific">Nitrosomonas supralitoralis</name>
    <dbReference type="NCBI Taxonomy" id="2116706"/>
    <lineage>
        <taxon>Bacteria</taxon>
        <taxon>Pseudomonadati</taxon>
        <taxon>Pseudomonadota</taxon>
        <taxon>Betaproteobacteria</taxon>
        <taxon>Nitrosomonadales</taxon>
        <taxon>Nitrosomonadaceae</taxon>
        <taxon>Nitrosomonas</taxon>
    </lineage>
</organism>
<evidence type="ECO:0000256" key="3">
    <source>
        <dbReference type="ARBA" id="ARBA00023125"/>
    </source>
</evidence>
<dbReference type="RefSeq" id="WP_106707924.1">
    <property type="nucleotide sequence ID" value="NZ_PXXU01000057.1"/>
</dbReference>
<dbReference type="GO" id="GO:0009307">
    <property type="term" value="P:DNA restriction-modification system"/>
    <property type="evidence" value="ECO:0007669"/>
    <property type="project" value="UniProtKB-KW"/>
</dbReference>
<feature type="domain" description="Type I restriction modification DNA specificity" evidence="4">
    <location>
        <begin position="8"/>
        <end position="161"/>
    </location>
</feature>
<keyword evidence="2" id="KW-0680">Restriction system</keyword>
<proteinExistence type="inferred from homology"/>
<evidence type="ECO:0000259" key="4">
    <source>
        <dbReference type="Pfam" id="PF01420"/>
    </source>
</evidence>
<dbReference type="PANTHER" id="PTHR30408">
    <property type="entry name" value="TYPE-1 RESTRICTION ENZYME ECOKI SPECIFICITY PROTEIN"/>
    <property type="match status" value="1"/>
</dbReference>
<dbReference type="InterPro" id="IPR044946">
    <property type="entry name" value="Restrct_endonuc_typeI_TRD_sf"/>
</dbReference>
<sequence length="379" mass="44034">MKESFYRNSKELVTFNTGKLDSNAAEDDGKYPFFTCAQDTYRINKYAFNTECVLLAGNNAGGIFPLKFYKGKFNAYQRTYIIESRDPQRLDIKYFYFFLRPLLKAFEQQATGATTKFLTLKILNNIQVVLPSIGSQKKIAAILSAYDDLIENNQRRIALLEKMAEEIYREWFVRLRFPGHEKVRIIKGVPEGWEVRWVADLVDRKRFGRIYRESELLPEGAVIVIDQSTKEWLGFHEGKAEHQASPDRPLILFGDHSCKMQLMIEPFSLAENVIPFTSKNEMPIIFLYYLVHSLVETIEYKRHWTDLITKQVFVPASSLQVQFDERVRNLIIMAKHLKLVNANLGKTRDRLLPRLISGKLSIEHLDFRFPPGMEKSACV</sequence>
<dbReference type="Proteomes" id="UP000241912">
    <property type="component" value="Unassembled WGS sequence"/>
</dbReference>
<evidence type="ECO:0000256" key="1">
    <source>
        <dbReference type="ARBA" id="ARBA00010923"/>
    </source>
</evidence>
<keyword evidence="3" id="KW-0238">DNA-binding</keyword>
<comment type="similarity">
    <text evidence="1">Belongs to the type-I restriction system S methylase family.</text>
</comment>
<dbReference type="Pfam" id="PF01420">
    <property type="entry name" value="Methylase_S"/>
    <property type="match status" value="1"/>
</dbReference>
<evidence type="ECO:0000313" key="5">
    <source>
        <dbReference type="EMBL" id="PSJ16308.1"/>
    </source>
</evidence>
<keyword evidence="6" id="KW-1185">Reference proteome</keyword>
<name>A0A2P7NSA1_9PROT</name>
<dbReference type="EMBL" id="PXXU01000057">
    <property type="protein sequence ID" value="PSJ16308.1"/>
    <property type="molecule type" value="Genomic_DNA"/>
</dbReference>
<accession>A0A2P7NSA1</accession>
<dbReference type="PANTHER" id="PTHR30408:SF13">
    <property type="entry name" value="TYPE I RESTRICTION ENZYME HINDI SPECIFICITY SUBUNIT"/>
    <property type="match status" value="1"/>
</dbReference>
<dbReference type="InterPro" id="IPR000055">
    <property type="entry name" value="Restrct_endonuc_typeI_TRD"/>
</dbReference>
<dbReference type="OrthoDB" id="9798929at2"/>
<dbReference type="Gene3D" id="3.90.220.20">
    <property type="entry name" value="DNA methylase specificity domains"/>
    <property type="match status" value="1"/>
</dbReference>
<reference evidence="5 6" key="1">
    <citation type="submission" date="2018-03" db="EMBL/GenBank/DDBJ databases">
        <title>Draft genome of Nitrosomonas supralitoralis APG5.</title>
        <authorList>
            <person name="Urakawa H."/>
            <person name="Lopez J.V."/>
        </authorList>
    </citation>
    <scope>NUCLEOTIDE SEQUENCE [LARGE SCALE GENOMIC DNA]</scope>
    <source>
        <strain evidence="5 6">APG5</strain>
    </source>
</reference>
<dbReference type="SUPFAM" id="SSF116734">
    <property type="entry name" value="DNA methylase specificity domain"/>
    <property type="match status" value="2"/>
</dbReference>
<gene>
    <name evidence="5" type="ORF">C7H79_14235</name>
</gene>
<dbReference type="AlphaFoldDB" id="A0A2P7NSA1"/>
<evidence type="ECO:0000256" key="2">
    <source>
        <dbReference type="ARBA" id="ARBA00022747"/>
    </source>
</evidence>
<evidence type="ECO:0000313" key="6">
    <source>
        <dbReference type="Proteomes" id="UP000241912"/>
    </source>
</evidence>
<dbReference type="InterPro" id="IPR052021">
    <property type="entry name" value="Type-I_RS_S_subunit"/>
</dbReference>